<evidence type="ECO:0000259" key="12">
    <source>
        <dbReference type="Pfam" id="PF00535"/>
    </source>
</evidence>
<reference evidence="13" key="3">
    <citation type="submission" date="2025-09" db="UniProtKB">
        <authorList>
            <consortium name="Ensembl"/>
        </authorList>
    </citation>
    <scope>IDENTIFICATION</scope>
</reference>
<dbReference type="GO" id="GO:0019276">
    <property type="term" value="P:UDP-N-acetylgalactosamine metabolic process"/>
    <property type="evidence" value="ECO:0007669"/>
    <property type="project" value="TreeGrafter"/>
</dbReference>
<dbReference type="GO" id="GO:1901137">
    <property type="term" value="P:carbohydrate derivative biosynthetic process"/>
    <property type="evidence" value="ECO:0007669"/>
    <property type="project" value="UniProtKB-ARBA"/>
</dbReference>
<protein>
    <submittedName>
        <fullName evidence="13">Beta-1,4 N-acetylgalactosaminyltransferase 2-like</fullName>
    </submittedName>
</protein>
<dbReference type="GO" id="GO:0008376">
    <property type="term" value="F:acetylgalactosaminyltransferase activity"/>
    <property type="evidence" value="ECO:0007669"/>
    <property type="project" value="TreeGrafter"/>
</dbReference>
<organism evidence="13 14">
    <name type="scientific">Salarias fasciatus</name>
    <name type="common">Jewelled blenny</name>
    <name type="synonym">Blennius fasciatus</name>
    <dbReference type="NCBI Taxonomy" id="181472"/>
    <lineage>
        <taxon>Eukaryota</taxon>
        <taxon>Metazoa</taxon>
        <taxon>Chordata</taxon>
        <taxon>Craniata</taxon>
        <taxon>Vertebrata</taxon>
        <taxon>Euteleostomi</taxon>
        <taxon>Actinopterygii</taxon>
        <taxon>Neopterygii</taxon>
        <taxon>Teleostei</taxon>
        <taxon>Neoteleostei</taxon>
        <taxon>Acanthomorphata</taxon>
        <taxon>Ovalentaria</taxon>
        <taxon>Blenniimorphae</taxon>
        <taxon>Blenniiformes</taxon>
        <taxon>Blennioidei</taxon>
        <taxon>Blenniidae</taxon>
        <taxon>Salariinae</taxon>
        <taxon>Salarias</taxon>
    </lineage>
</organism>
<keyword evidence="10" id="KW-0472">Membrane</keyword>
<evidence type="ECO:0000256" key="9">
    <source>
        <dbReference type="ARBA" id="ARBA00023034"/>
    </source>
</evidence>
<keyword evidence="11" id="KW-1015">Disulfide bond</keyword>
<comment type="similarity">
    <text evidence="2">Belongs to the glycosyltransferase 2 family.</text>
</comment>
<keyword evidence="4" id="KW-0328">Glycosyltransferase</keyword>
<evidence type="ECO:0000313" key="13">
    <source>
        <dbReference type="Ensembl" id="ENSSFAP00005010430.1"/>
    </source>
</evidence>
<evidence type="ECO:0000256" key="3">
    <source>
        <dbReference type="ARBA" id="ARBA00011748"/>
    </source>
</evidence>
<keyword evidence="8" id="KW-1133">Transmembrane helix</keyword>
<comment type="subcellular location">
    <subcellularLocation>
        <location evidence="1">Golgi apparatus membrane</location>
        <topology evidence="1">Single-pass type II membrane protein</topology>
    </subcellularLocation>
</comment>
<dbReference type="GO" id="GO:0000139">
    <property type="term" value="C:Golgi membrane"/>
    <property type="evidence" value="ECO:0007669"/>
    <property type="project" value="UniProtKB-SubCell"/>
</dbReference>
<keyword evidence="5" id="KW-0808">Transferase</keyword>
<accession>A0A672G053</accession>
<keyword evidence="9" id="KW-0333">Golgi apparatus</keyword>
<dbReference type="AlphaFoldDB" id="A0A672G053"/>
<comment type="subunit">
    <text evidence="3">Homodimer; disulfide-linked.</text>
</comment>
<name>A0A672G053_SALFA</name>
<reference evidence="13" key="2">
    <citation type="submission" date="2025-08" db="UniProtKB">
        <authorList>
            <consortium name="Ensembl"/>
        </authorList>
    </citation>
    <scope>IDENTIFICATION</scope>
</reference>
<gene>
    <name evidence="13" type="primary">LOC115387780</name>
</gene>
<dbReference type="InterPro" id="IPR011143">
    <property type="entry name" value="GM2_synthase"/>
</dbReference>
<evidence type="ECO:0000256" key="2">
    <source>
        <dbReference type="ARBA" id="ARBA00006739"/>
    </source>
</evidence>
<dbReference type="PIRSF" id="PIRSF000474">
    <property type="entry name" value="GM2_GD2_synthase"/>
    <property type="match status" value="1"/>
</dbReference>
<keyword evidence="6" id="KW-0812">Transmembrane</keyword>
<dbReference type="CDD" id="cd00761">
    <property type="entry name" value="Glyco_tranf_GTA_type"/>
    <property type="match status" value="1"/>
</dbReference>
<dbReference type="PANTHER" id="PTHR15046">
    <property type="entry name" value="GLYCO_TRANS_2-LIKE DOMAIN-CONTAINING PROTEIN"/>
    <property type="match status" value="1"/>
</dbReference>
<evidence type="ECO:0000313" key="14">
    <source>
        <dbReference type="Proteomes" id="UP000472267"/>
    </source>
</evidence>
<evidence type="ECO:0000256" key="8">
    <source>
        <dbReference type="ARBA" id="ARBA00022989"/>
    </source>
</evidence>
<reference evidence="13" key="1">
    <citation type="submission" date="2019-06" db="EMBL/GenBank/DDBJ databases">
        <authorList>
            <consortium name="Wellcome Sanger Institute Data Sharing"/>
        </authorList>
    </citation>
    <scope>NUCLEOTIDE SEQUENCE [LARGE SCALE GENOMIC DNA]</scope>
</reference>
<dbReference type="SUPFAM" id="SSF53448">
    <property type="entry name" value="Nucleotide-diphospho-sugar transferases"/>
    <property type="match status" value="1"/>
</dbReference>
<dbReference type="InterPro" id="IPR029044">
    <property type="entry name" value="Nucleotide-diphossugar_trans"/>
</dbReference>
<dbReference type="InterPro" id="IPR001173">
    <property type="entry name" value="Glyco_trans_2-like"/>
</dbReference>
<dbReference type="Gene3D" id="3.90.550.10">
    <property type="entry name" value="Spore Coat Polysaccharide Biosynthesis Protein SpsA, Chain A"/>
    <property type="match status" value="1"/>
</dbReference>
<evidence type="ECO:0000256" key="1">
    <source>
        <dbReference type="ARBA" id="ARBA00004323"/>
    </source>
</evidence>
<evidence type="ECO:0000256" key="4">
    <source>
        <dbReference type="ARBA" id="ARBA00022676"/>
    </source>
</evidence>
<dbReference type="Pfam" id="PF00535">
    <property type="entry name" value="Glycos_transf_2"/>
    <property type="match status" value="1"/>
</dbReference>
<evidence type="ECO:0000256" key="11">
    <source>
        <dbReference type="ARBA" id="ARBA00023157"/>
    </source>
</evidence>
<evidence type="ECO:0000256" key="6">
    <source>
        <dbReference type="ARBA" id="ARBA00022692"/>
    </source>
</evidence>
<keyword evidence="7" id="KW-0735">Signal-anchor</keyword>
<dbReference type="Proteomes" id="UP000472267">
    <property type="component" value="Chromosome 4"/>
</dbReference>
<keyword evidence="14" id="KW-1185">Reference proteome</keyword>
<feature type="domain" description="Glycosyltransferase 2-like" evidence="12">
    <location>
        <begin position="241"/>
        <end position="352"/>
    </location>
</feature>
<proteinExistence type="inferred from homology"/>
<evidence type="ECO:0000256" key="10">
    <source>
        <dbReference type="ARBA" id="ARBA00023136"/>
    </source>
</evidence>
<dbReference type="OMA" id="CYLYMET"/>
<dbReference type="Ensembl" id="ENSSFAT00005010890.1">
    <property type="protein sequence ID" value="ENSSFAP00005010430.1"/>
    <property type="gene ID" value="ENSSFAG00005005868.1"/>
</dbReference>
<evidence type="ECO:0000256" key="5">
    <source>
        <dbReference type="ARBA" id="ARBA00022679"/>
    </source>
</evidence>
<dbReference type="GO" id="GO:0006047">
    <property type="term" value="P:UDP-N-acetylglucosamine metabolic process"/>
    <property type="evidence" value="ECO:0007669"/>
    <property type="project" value="TreeGrafter"/>
</dbReference>
<sequence length="482" mass="54719">MPESNKRLVLVAVICVTTLLLLLMYCKTMGSFSLASQQMVIKPKRSTFPRQLPPSPSCECMNHSVLLKDVLPKEQREAIMQRRTKEFQQHKARTSSVLSKLLYALPNSPLQYPIQGYTVRPLTPTLIPVLGLHTEKRDSYKVFLNVSKGILTTVTPDTQVTVKGAGTRGLSIESSSLVLLNELLAKVSYTSSTYHINSGDLAFFRFESHEAVFPIVIKQPQVPVLYDMGTDIRSQVTITTKTFLRYPQLKVLLASIRKFYPDITVIIADDSFEPEHISGENIQQYIMPPAQGWFAGRNLAVSQVITKYLLWVDDDFFFTENTKIEEFVKVMEAVPELDMVGGSVEGDTGSRFYFSFLYEEGDEEEGGCLTRKYGLKFHPLPDFPKCFLDQGVVNFFLARTDAVRRVGFDIRLQRVAHSEFFMDGLGSLMVATCQDVKIGHQRKTAENTNPRYAKFRTPTKSDDGFKSQLHYFKNHLKCFLYS</sequence>
<dbReference type="PANTHER" id="PTHR15046:SF2">
    <property type="entry name" value="BETA-1,4 N-ACETYLGALACTOSAMINYLTRANSFERASE 2"/>
    <property type="match status" value="1"/>
</dbReference>
<evidence type="ECO:0000256" key="7">
    <source>
        <dbReference type="ARBA" id="ARBA00022968"/>
    </source>
</evidence>